<gene>
    <name evidence="2" type="ORF">NOX80_16530</name>
</gene>
<organism evidence="2 3">
    <name type="scientific">Flavobacterium cerinum</name>
    <dbReference type="NCBI Taxonomy" id="2502784"/>
    <lineage>
        <taxon>Bacteria</taxon>
        <taxon>Pseudomonadati</taxon>
        <taxon>Bacteroidota</taxon>
        <taxon>Flavobacteriia</taxon>
        <taxon>Flavobacteriales</taxon>
        <taxon>Flavobacteriaceae</taxon>
        <taxon>Flavobacterium</taxon>
    </lineage>
</organism>
<accession>A0ABY5IQW9</accession>
<feature type="transmembrane region" description="Helical" evidence="1">
    <location>
        <begin position="76"/>
        <end position="100"/>
    </location>
</feature>
<dbReference type="RefSeq" id="WP_256550910.1">
    <property type="nucleotide sequence ID" value="NZ_CP101751.1"/>
</dbReference>
<dbReference type="Pfam" id="PF07843">
    <property type="entry name" value="DUF1634"/>
    <property type="match status" value="1"/>
</dbReference>
<dbReference type="InterPro" id="IPR012861">
    <property type="entry name" value="DUF1634"/>
</dbReference>
<protein>
    <submittedName>
        <fullName evidence="2">DUF1634 domain-containing protein</fullName>
    </submittedName>
</protein>
<name>A0ABY5IQW9_9FLAO</name>
<evidence type="ECO:0000313" key="2">
    <source>
        <dbReference type="EMBL" id="UUC45218.1"/>
    </source>
</evidence>
<evidence type="ECO:0000256" key="1">
    <source>
        <dbReference type="SAM" id="Phobius"/>
    </source>
</evidence>
<reference evidence="2" key="1">
    <citation type="submission" date="2022-07" db="EMBL/GenBank/DDBJ databases">
        <title>Isolation, identification, and degradation of a PFOSA degrading strain from sewage treatment plant.</title>
        <authorList>
            <person name="Zhang L."/>
            <person name="Huo Y."/>
        </authorList>
    </citation>
    <scope>NUCLEOTIDE SEQUENCE</scope>
    <source>
        <strain evidence="2">C1</strain>
    </source>
</reference>
<dbReference type="Proteomes" id="UP001059844">
    <property type="component" value="Chromosome"/>
</dbReference>
<sequence length="128" mass="13788">MKKLISDTDVQQLVGQVLRYGVLTACFLAIAGGVAYLLHHGGSDVPSYHEFKGEGAGYTTFEGIIKGALALHPTEIIQFGVLALIATPILRVILSLIAFILEKDKMYIIITLIVLSIIMTSIFGGLKV</sequence>
<keyword evidence="3" id="KW-1185">Reference proteome</keyword>
<feature type="transmembrane region" description="Helical" evidence="1">
    <location>
        <begin position="20"/>
        <end position="38"/>
    </location>
</feature>
<keyword evidence="1" id="KW-1133">Transmembrane helix</keyword>
<proteinExistence type="predicted"/>
<feature type="transmembrane region" description="Helical" evidence="1">
    <location>
        <begin position="107"/>
        <end position="126"/>
    </location>
</feature>
<evidence type="ECO:0000313" key="3">
    <source>
        <dbReference type="Proteomes" id="UP001059844"/>
    </source>
</evidence>
<keyword evidence="1" id="KW-0812">Transmembrane</keyword>
<keyword evidence="1" id="KW-0472">Membrane</keyword>
<dbReference type="EMBL" id="CP101751">
    <property type="protein sequence ID" value="UUC45218.1"/>
    <property type="molecule type" value="Genomic_DNA"/>
</dbReference>